<dbReference type="AlphaFoldDB" id="A0A0A9DF65"/>
<sequence length="50" mass="6143">MEYHQQHWLQWLHELSRINNANELIAQNENTMPAIQDQSFRKLVKRQLLQ</sequence>
<name>A0A0A9DF65_ARUDO</name>
<evidence type="ECO:0000313" key="1">
    <source>
        <dbReference type="EMBL" id="JAD82397.1"/>
    </source>
</evidence>
<proteinExistence type="predicted"/>
<reference evidence="1" key="2">
    <citation type="journal article" date="2015" name="Data Brief">
        <title>Shoot transcriptome of the giant reed, Arundo donax.</title>
        <authorList>
            <person name="Barrero R.A."/>
            <person name="Guerrero F.D."/>
            <person name="Moolhuijzen P."/>
            <person name="Goolsby J.A."/>
            <person name="Tidwell J."/>
            <person name="Bellgard S.E."/>
            <person name="Bellgard M.I."/>
        </authorList>
    </citation>
    <scope>NUCLEOTIDE SEQUENCE</scope>
    <source>
        <tissue evidence="1">Shoot tissue taken approximately 20 cm above the soil surface</tissue>
    </source>
</reference>
<protein>
    <submittedName>
        <fullName evidence="1">Uncharacterized protein</fullName>
    </submittedName>
</protein>
<accession>A0A0A9DF65</accession>
<dbReference type="EMBL" id="GBRH01215498">
    <property type="protein sequence ID" value="JAD82397.1"/>
    <property type="molecule type" value="Transcribed_RNA"/>
</dbReference>
<reference evidence="1" key="1">
    <citation type="submission" date="2014-09" db="EMBL/GenBank/DDBJ databases">
        <authorList>
            <person name="Magalhaes I.L.F."/>
            <person name="Oliveira U."/>
            <person name="Santos F.R."/>
            <person name="Vidigal T.H.D.A."/>
            <person name="Brescovit A.D."/>
            <person name="Santos A.J."/>
        </authorList>
    </citation>
    <scope>NUCLEOTIDE SEQUENCE</scope>
    <source>
        <tissue evidence="1">Shoot tissue taken approximately 20 cm above the soil surface</tissue>
    </source>
</reference>
<organism evidence="1">
    <name type="scientific">Arundo donax</name>
    <name type="common">Giant reed</name>
    <name type="synonym">Donax arundinaceus</name>
    <dbReference type="NCBI Taxonomy" id="35708"/>
    <lineage>
        <taxon>Eukaryota</taxon>
        <taxon>Viridiplantae</taxon>
        <taxon>Streptophyta</taxon>
        <taxon>Embryophyta</taxon>
        <taxon>Tracheophyta</taxon>
        <taxon>Spermatophyta</taxon>
        <taxon>Magnoliopsida</taxon>
        <taxon>Liliopsida</taxon>
        <taxon>Poales</taxon>
        <taxon>Poaceae</taxon>
        <taxon>PACMAD clade</taxon>
        <taxon>Arundinoideae</taxon>
        <taxon>Arundineae</taxon>
        <taxon>Arundo</taxon>
    </lineage>
</organism>